<proteinExistence type="inferred from homology"/>
<dbReference type="Pfam" id="PF00106">
    <property type="entry name" value="adh_short"/>
    <property type="match status" value="1"/>
</dbReference>
<dbReference type="EMBL" id="JAPDFL010000001">
    <property type="protein sequence ID" value="MCW1930744.1"/>
    <property type="molecule type" value="Genomic_DNA"/>
</dbReference>
<dbReference type="PANTHER" id="PTHR43669:SF3">
    <property type="entry name" value="ALCOHOL DEHYDROGENASE, PUTATIVE (AFU_ORTHOLOGUE AFUA_3G03445)-RELATED"/>
    <property type="match status" value="1"/>
</dbReference>
<dbReference type="RefSeq" id="WP_264503923.1">
    <property type="nucleotide sequence ID" value="NZ_JAPDFL010000001.1"/>
</dbReference>
<keyword evidence="2" id="KW-0560">Oxidoreductase</keyword>
<dbReference type="InterPro" id="IPR057326">
    <property type="entry name" value="KR_dom"/>
</dbReference>
<dbReference type="Proteomes" id="UP001208938">
    <property type="component" value="Unassembled WGS sequence"/>
</dbReference>
<evidence type="ECO:0000256" key="3">
    <source>
        <dbReference type="RuleBase" id="RU000363"/>
    </source>
</evidence>
<dbReference type="PRINTS" id="PR00080">
    <property type="entry name" value="SDRFAMILY"/>
</dbReference>
<keyword evidence="6" id="KW-1185">Reference proteome</keyword>
<evidence type="ECO:0000259" key="4">
    <source>
        <dbReference type="SMART" id="SM00822"/>
    </source>
</evidence>
<comment type="caution">
    <text evidence="5">The sequence shown here is derived from an EMBL/GenBank/DDBJ whole genome shotgun (WGS) entry which is preliminary data.</text>
</comment>
<sequence>MLLKDRVTIVTGASSGIGLAIAEALAAQGAKVVVAARSADKLAALVTRIEAAGGTALAVPTDMTNEAQVDALFAACQSAYGPPALVVNNAGIADHTPTVDLSMARWSEVIGANLTSVFLGARAAMRAMIAAGKPGRILNVGSISAKVPRPDTAAYTASKFGLEGLTRSLALDGRPHGIAVSMVHPGSTISSLVPGITDQKREGTMAAEDVARVVVLMASLPDDVNLYESTILPVTMPFLGRG</sequence>
<dbReference type="InterPro" id="IPR020904">
    <property type="entry name" value="Sc_DH/Rdtase_CS"/>
</dbReference>
<protein>
    <submittedName>
        <fullName evidence="5">SDR family oxidoreductase</fullName>
    </submittedName>
</protein>
<name>A0ABT3GTB1_9RHOB</name>
<reference evidence="5 6" key="1">
    <citation type="submission" date="2022-10" db="EMBL/GenBank/DDBJ databases">
        <title>Pararhodobacter sp. nov., isolated from marine algae.</title>
        <authorList>
            <person name="Choi B.J."/>
            <person name="Kim J.M."/>
            <person name="Lee J.K."/>
            <person name="Choi D.G."/>
            <person name="Jeon C.O."/>
        </authorList>
    </citation>
    <scope>NUCLEOTIDE SEQUENCE [LARGE SCALE GENOMIC DNA]</scope>
    <source>
        <strain evidence="5 6">ZQ420</strain>
    </source>
</reference>
<organism evidence="5 6">
    <name type="scientific">Pararhodobacter zhoushanensis</name>
    <dbReference type="NCBI Taxonomy" id="2479545"/>
    <lineage>
        <taxon>Bacteria</taxon>
        <taxon>Pseudomonadati</taxon>
        <taxon>Pseudomonadota</taxon>
        <taxon>Alphaproteobacteria</taxon>
        <taxon>Rhodobacterales</taxon>
        <taxon>Paracoccaceae</taxon>
        <taxon>Pararhodobacter</taxon>
    </lineage>
</organism>
<dbReference type="SUPFAM" id="SSF51735">
    <property type="entry name" value="NAD(P)-binding Rossmann-fold domains"/>
    <property type="match status" value="1"/>
</dbReference>
<feature type="domain" description="Ketoreductase" evidence="4">
    <location>
        <begin position="6"/>
        <end position="188"/>
    </location>
</feature>
<evidence type="ECO:0000256" key="1">
    <source>
        <dbReference type="ARBA" id="ARBA00006484"/>
    </source>
</evidence>
<dbReference type="CDD" id="cd05233">
    <property type="entry name" value="SDR_c"/>
    <property type="match status" value="1"/>
</dbReference>
<evidence type="ECO:0000256" key="2">
    <source>
        <dbReference type="ARBA" id="ARBA00023002"/>
    </source>
</evidence>
<comment type="similarity">
    <text evidence="1 3">Belongs to the short-chain dehydrogenases/reductases (SDR) family.</text>
</comment>
<dbReference type="Gene3D" id="3.40.50.720">
    <property type="entry name" value="NAD(P)-binding Rossmann-like Domain"/>
    <property type="match status" value="1"/>
</dbReference>
<dbReference type="InterPro" id="IPR036291">
    <property type="entry name" value="NAD(P)-bd_dom_sf"/>
</dbReference>
<dbReference type="InterPro" id="IPR002347">
    <property type="entry name" value="SDR_fam"/>
</dbReference>
<evidence type="ECO:0000313" key="5">
    <source>
        <dbReference type="EMBL" id="MCW1930744.1"/>
    </source>
</evidence>
<evidence type="ECO:0000313" key="6">
    <source>
        <dbReference type="Proteomes" id="UP001208938"/>
    </source>
</evidence>
<accession>A0ABT3GTB1</accession>
<gene>
    <name evidence="5" type="ORF">OKW52_00260</name>
</gene>
<dbReference type="PROSITE" id="PS00061">
    <property type="entry name" value="ADH_SHORT"/>
    <property type="match status" value="1"/>
</dbReference>
<dbReference type="PRINTS" id="PR00081">
    <property type="entry name" value="GDHRDH"/>
</dbReference>
<dbReference type="SMART" id="SM00822">
    <property type="entry name" value="PKS_KR"/>
    <property type="match status" value="1"/>
</dbReference>
<dbReference type="PANTHER" id="PTHR43669">
    <property type="entry name" value="5-KETO-D-GLUCONATE 5-REDUCTASE"/>
    <property type="match status" value="1"/>
</dbReference>